<evidence type="ECO:0000313" key="8">
    <source>
        <dbReference type="Proteomes" id="UP000052258"/>
    </source>
</evidence>
<dbReference type="OrthoDB" id="2241086at2"/>
<dbReference type="PANTHER" id="PTHR30532:SF26">
    <property type="entry name" value="IRON(3+)-HYDROXAMATE-BINDING PROTEIN FHUD"/>
    <property type="match status" value="1"/>
</dbReference>
<evidence type="ECO:0000256" key="1">
    <source>
        <dbReference type="ARBA" id="ARBA00004196"/>
    </source>
</evidence>
<dbReference type="Gene3D" id="3.40.50.1980">
    <property type="entry name" value="Nitrogenase molybdenum iron protein domain"/>
    <property type="match status" value="2"/>
</dbReference>
<comment type="similarity">
    <text evidence="2">Belongs to the bacterial solute-binding protein 8 family.</text>
</comment>
<feature type="domain" description="Fe/B12 periplasmic-binding" evidence="6">
    <location>
        <begin position="53"/>
        <end position="304"/>
    </location>
</feature>
<dbReference type="AlphaFoldDB" id="A0A0J8GF28"/>
<dbReference type="PATRIC" id="fig|1430899.3.peg.1532"/>
<proteinExistence type="inferred from homology"/>
<dbReference type="PROSITE" id="PS50983">
    <property type="entry name" value="FE_B12_PBP"/>
    <property type="match status" value="1"/>
</dbReference>
<evidence type="ECO:0000256" key="5">
    <source>
        <dbReference type="SAM" id="SignalP"/>
    </source>
</evidence>
<dbReference type="PANTHER" id="PTHR30532">
    <property type="entry name" value="IRON III DICITRATE-BINDING PERIPLASMIC PROTEIN"/>
    <property type="match status" value="1"/>
</dbReference>
<keyword evidence="8" id="KW-1185">Reference proteome</keyword>
<feature type="signal peptide" evidence="5">
    <location>
        <begin position="1"/>
        <end position="17"/>
    </location>
</feature>
<feature type="chain" id="PRO_5039448462" evidence="5">
    <location>
        <begin position="18"/>
        <end position="304"/>
    </location>
</feature>
<sequence length="304" mass="33559">MKKIVLGILVILTLALAACGTSDSDKANSKSEGSKTITYQSENGAIKVPKNPKRVVVLTGYAGDLIQLGVPIVGADSYSMDNPNFKEGLKDAKLISEENVEDIIALKPDLIIGASTSKNQDKLKKIAPLVTFTYGKNDYLQQHIEIGKTVNKEKEATDWANDFEKRAEEAGKEIKDKIGADTTISVAENFDKQLYVFGDNWGRGTEILYQAMGLKMPQTVKDAALKAGYYAVSPEELGKYTGDYMVLSKTKGQDASFMDTATYKEIPAVKNNRVLQVKANEFYFNDALTLEFQLKTFKNYFLGK</sequence>
<dbReference type="SUPFAM" id="SSF53807">
    <property type="entry name" value="Helical backbone' metal receptor"/>
    <property type="match status" value="1"/>
</dbReference>
<keyword evidence="4 5" id="KW-0732">Signal</keyword>
<dbReference type="RefSeq" id="WP_007475428.1">
    <property type="nucleotide sequence ID" value="NZ_KQ130615.1"/>
</dbReference>
<gene>
    <name evidence="7" type="ORF">X560_1333</name>
</gene>
<keyword evidence="3" id="KW-0813">Transport</keyword>
<dbReference type="EMBL" id="AZHO01000017">
    <property type="protein sequence ID" value="KMT59559.1"/>
    <property type="molecule type" value="Genomic_DNA"/>
</dbReference>
<dbReference type="InterPro" id="IPR002491">
    <property type="entry name" value="ABC_transptr_periplasmic_BD"/>
</dbReference>
<evidence type="ECO:0000256" key="2">
    <source>
        <dbReference type="ARBA" id="ARBA00008814"/>
    </source>
</evidence>
<protein>
    <submittedName>
        <fullName evidence="7">Iron compound ABC transporter substrate-binding protein</fullName>
    </submittedName>
</protein>
<dbReference type="GO" id="GO:1901678">
    <property type="term" value="P:iron coordination entity transport"/>
    <property type="evidence" value="ECO:0007669"/>
    <property type="project" value="UniProtKB-ARBA"/>
</dbReference>
<dbReference type="GO" id="GO:0030288">
    <property type="term" value="C:outer membrane-bounded periplasmic space"/>
    <property type="evidence" value="ECO:0007669"/>
    <property type="project" value="TreeGrafter"/>
</dbReference>
<evidence type="ECO:0000313" key="7">
    <source>
        <dbReference type="EMBL" id="KMT59559.1"/>
    </source>
</evidence>
<dbReference type="CDD" id="cd01138">
    <property type="entry name" value="FeuA"/>
    <property type="match status" value="1"/>
</dbReference>
<dbReference type="Proteomes" id="UP000052258">
    <property type="component" value="Unassembled WGS sequence"/>
</dbReference>
<comment type="caution">
    <text evidence="7">The sequence shown here is derived from an EMBL/GenBank/DDBJ whole genome shotgun (WGS) entry which is preliminary data.</text>
</comment>
<organism evidence="7 8">
    <name type="scientific">Listeria fleischmannii 1991</name>
    <dbReference type="NCBI Taxonomy" id="1430899"/>
    <lineage>
        <taxon>Bacteria</taxon>
        <taxon>Bacillati</taxon>
        <taxon>Bacillota</taxon>
        <taxon>Bacilli</taxon>
        <taxon>Bacillales</taxon>
        <taxon>Listeriaceae</taxon>
        <taxon>Listeria</taxon>
    </lineage>
</organism>
<accession>A0A0J8GF28</accession>
<name>A0A0J8GF28_9LIST</name>
<evidence type="ECO:0000259" key="6">
    <source>
        <dbReference type="PROSITE" id="PS50983"/>
    </source>
</evidence>
<evidence type="ECO:0000256" key="4">
    <source>
        <dbReference type="ARBA" id="ARBA00022729"/>
    </source>
</evidence>
<reference evidence="7 8" key="1">
    <citation type="journal article" date="2015" name="Genome Biol. Evol.">
        <title>Comparative Genomics of Listeria Sensu Lato: Genus-Wide Differences in Evolutionary Dynamics and the Progressive Gain of Complex, Potentially Pathogenicity-Related Traits through Lateral Gene Transfer.</title>
        <authorList>
            <person name="Chiara M."/>
            <person name="Caruso M."/>
            <person name="D'Erchia A.M."/>
            <person name="Manzari C."/>
            <person name="Fraccalvieri R."/>
            <person name="Goffredo E."/>
            <person name="Latorre L."/>
            <person name="Miccolupo A."/>
            <person name="Padalino I."/>
            <person name="Santagada G."/>
            <person name="Chiocco D."/>
            <person name="Pesole G."/>
            <person name="Horner D.S."/>
            <person name="Parisi A."/>
        </authorList>
    </citation>
    <scope>NUCLEOTIDE SEQUENCE [LARGE SCALE GENOMIC DNA]</scope>
    <source>
        <strain evidence="7 8">1991</strain>
    </source>
</reference>
<dbReference type="Pfam" id="PF01497">
    <property type="entry name" value="Peripla_BP_2"/>
    <property type="match status" value="1"/>
</dbReference>
<dbReference type="PROSITE" id="PS51257">
    <property type="entry name" value="PROKAR_LIPOPROTEIN"/>
    <property type="match status" value="1"/>
</dbReference>
<comment type="subcellular location">
    <subcellularLocation>
        <location evidence="1">Cell envelope</location>
    </subcellularLocation>
</comment>
<evidence type="ECO:0000256" key="3">
    <source>
        <dbReference type="ARBA" id="ARBA00022448"/>
    </source>
</evidence>
<dbReference type="InterPro" id="IPR051313">
    <property type="entry name" value="Bact_iron-sidero_bind"/>
</dbReference>